<dbReference type="EMBL" id="AE016819">
    <property type="protein sequence ID" value="AAS53806.1"/>
    <property type="molecule type" value="Genomic_DNA"/>
</dbReference>
<protein>
    <submittedName>
        <fullName evidence="11">AFR435Wp</fullName>
    </submittedName>
</protein>
<name>Q752Y6_EREGS</name>
<accession>Q752Y6</accession>
<gene>
    <name evidence="11" type="ORF">AGOS_AFR435W</name>
</gene>
<dbReference type="InParanoid" id="Q752Y6"/>
<dbReference type="OrthoDB" id="411251at2759"/>
<dbReference type="STRING" id="284811.Q752Y6"/>
<dbReference type="GeneID" id="4622257"/>
<keyword evidence="5" id="KW-0812">Transmembrane</keyword>
<evidence type="ECO:0000256" key="3">
    <source>
        <dbReference type="ARBA" id="ARBA00022676"/>
    </source>
</evidence>
<dbReference type="KEGG" id="ago:AGOS_AFR435W"/>
<keyword evidence="4" id="KW-0808">Transferase</keyword>
<comment type="similarity">
    <text evidence="2">Belongs to the glycosyltransferase 32 family.</text>
</comment>
<dbReference type="FunFam" id="3.90.550.20:FF:000002">
    <property type="entry name" value="Initiation-specific alpha-1,6-mannosyltransferase"/>
    <property type="match status" value="1"/>
</dbReference>
<dbReference type="GO" id="GO:0000009">
    <property type="term" value="F:alpha-1,6-mannosyltransferase activity"/>
    <property type="evidence" value="ECO:0000318"/>
    <property type="project" value="GO_Central"/>
</dbReference>
<comment type="subcellular location">
    <subcellularLocation>
        <location evidence="1">Golgi apparatus membrane</location>
        <topology evidence="1">Single-pass type II membrane protein</topology>
    </subcellularLocation>
</comment>
<keyword evidence="8" id="KW-0333">Golgi apparatus</keyword>
<dbReference type="PANTHER" id="PTHR31834">
    <property type="entry name" value="INITIATION-SPECIFIC ALPHA-1,6-MANNOSYLTRANSFERASE"/>
    <property type="match status" value="1"/>
</dbReference>
<reference evidence="11 12" key="1">
    <citation type="journal article" date="2004" name="Science">
        <title>The Ashbya gossypii genome as a tool for mapping the ancient Saccharomyces cerevisiae genome.</title>
        <authorList>
            <person name="Dietrich F.S."/>
            <person name="Voegeli S."/>
            <person name="Brachat S."/>
            <person name="Lerch A."/>
            <person name="Gates K."/>
            <person name="Steiner S."/>
            <person name="Mohr C."/>
            <person name="Pohlmann R."/>
            <person name="Luedi P."/>
            <person name="Choi S."/>
            <person name="Wing R.A."/>
            <person name="Flavier A."/>
            <person name="Gaffney T.D."/>
            <person name="Philippsen P."/>
        </authorList>
    </citation>
    <scope>NUCLEOTIDE SEQUENCE [LARGE SCALE GENOMIC DNA]</scope>
    <source>
        <strain evidence="12">ATCC 10895 / CBS 109.51 / FGSC 9923 / NRRL Y-1056</strain>
    </source>
</reference>
<keyword evidence="7" id="KW-1133">Transmembrane helix</keyword>
<reference evidence="12" key="2">
    <citation type="journal article" date="2013" name="G3 (Bethesda)">
        <title>Genomes of Ashbya fungi isolated from insects reveal four mating-type loci, numerous translocations, lack of transposons, and distinct gene duplications.</title>
        <authorList>
            <person name="Dietrich F.S."/>
            <person name="Voegeli S."/>
            <person name="Kuo S."/>
            <person name="Philippsen P."/>
        </authorList>
    </citation>
    <scope>GENOME REANNOTATION</scope>
    <source>
        <strain evidence="12">ATCC 10895 / CBS 109.51 / FGSC 9923 / NRRL Y-1056</strain>
    </source>
</reference>
<keyword evidence="10" id="KW-0175">Coiled coil</keyword>
<keyword evidence="9" id="KW-0472">Membrane</keyword>
<dbReference type="PANTHER" id="PTHR31834:SF11">
    <property type="entry name" value="GLYCOSYLTRANSFERASE HOC1-RELATED"/>
    <property type="match status" value="1"/>
</dbReference>
<dbReference type="InterPro" id="IPR029044">
    <property type="entry name" value="Nucleotide-diphossugar_trans"/>
</dbReference>
<evidence type="ECO:0000313" key="11">
    <source>
        <dbReference type="EMBL" id="AAS53806.1"/>
    </source>
</evidence>
<evidence type="ECO:0000256" key="5">
    <source>
        <dbReference type="ARBA" id="ARBA00022692"/>
    </source>
</evidence>
<dbReference type="GO" id="GO:0000136">
    <property type="term" value="C:mannan polymerase complex"/>
    <property type="evidence" value="ECO:0000318"/>
    <property type="project" value="GO_Central"/>
</dbReference>
<evidence type="ECO:0000256" key="6">
    <source>
        <dbReference type="ARBA" id="ARBA00022968"/>
    </source>
</evidence>
<keyword evidence="12" id="KW-1185">Reference proteome</keyword>
<keyword evidence="6" id="KW-0735">Signal-anchor</keyword>
<dbReference type="CAZy" id="GT32">
    <property type="family name" value="Glycosyltransferase Family 32"/>
</dbReference>
<dbReference type="GO" id="GO:0006487">
    <property type="term" value="P:protein N-linked glycosylation"/>
    <property type="evidence" value="ECO:0000318"/>
    <property type="project" value="GO_Central"/>
</dbReference>
<dbReference type="InterPro" id="IPR039367">
    <property type="entry name" value="Och1-like"/>
</dbReference>
<dbReference type="SUPFAM" id="SSF53448">
    <property type="entry name" value="Nucleotide-diphospho-sugar transferases"/>
    <property type="match status" value="1"/>
</dbReference>
<evidence type="ECO:0000256" key="2">
    <source>
        <dbReference type="ARBA" id="ARBA00009003"/>
    </source>
</evidence>
<evidence type="ECO:0000256" key="4">
    <source>
        <dbReference type="ARBA" id="ARBA00022679"/>
    </source>
</evidence>
<dbReference type="Pfam" id="PF04488">
    <property type="entry name" value="Gly_transf_sug"/>
    <property type="match status" value="1"/>
</dbReference>
<proteinExistence type="inferred from homology"/>
<evidence type="ECO:0000256" key="8">
    <source>
        <dbReference type="ARBA" id="ARBA00023034"/>
    </source>
</evidence>
<dbReference type="Gene3D" id="3.90.550.20">
    <property type="match status" value="1"/>
</dbReference>
<dbReference type="OMA" id="WIPENVS"/>
<dbReference type="Proteomes" id="UP000000591">
    <property type="component" value="Chromosome VI"/>
</dbReference>
<dbReference type="FunCoup" id="Q752Y6">
    <property type="interactions" value="114"/>
</dbReference>
<evidence type="ECO:0000256" key="7">
    <source>
        <dbReference type="ARBA" id="ARBA00022989"/>
    </source>
</evidence>
<dbReference type="AlphaFoldDB" id="Q752Y6"/>
<dbReference type="HOGENOM" id="CLU_022381_5_0_1"/>
<sequence>MMARRIKASHWRRYVFFAIPLLIGGLFLLRFVSISNSKDLQTVLQSLPTELRSTLDLSRTKEDEMMGHFEQFMEEVVRKQEDQIRRLDRERKALEKKLQELKRPASHSTLREQLAAVHEYGTTKKFPAYVWQTWMYSGADDRMDNRLRDYEQKWGKKNPGFVHEIVNDDTAKALVHYLYASIPEVIEAYNVLPSKILRADFFKYLILLARGGVYADIDTNPHQPVPNWIPENVSPTKIGMIIGIENDAKTRDWRSSFIRRLQFATWVIQAKPGHPIIREVVAKITEETLRRKDDGSLNSNLRDDKNIMSWTGSGAWTDVVFTYFNDYVQSGILQKITWKDFHKIPRPKLVGDVLVLPQFSFNAPTSQDSSAGDKNFYYASHEGMKSWKE</sequence>
<keyword evidence="3" id="KW-0328">Glycosyltransferase</keyword>
<dbReference type="InterPro" id="IPR007577">
    <property type="entry name" value="GlycoTrfase_DXD_sugar-bd_CS"/>
</dbReference>
<feature type="coiled-coil region" evidence="10">
    <location>
        <begin position="70"/>
        <end position="104"/>
    </location>
</feature>
<dbReference type="RefSeq" id="NP_985982.1">
    <property type="nucleotide sequence ID" value="NM_211337.1"/>
</dbReference>
<dbReference type="eggNOG" id="ENOG502QW2I">
    <property type="taxonomic scope" value="Eukaryota"/>
</dbReference>
<evidence type="ECO:0000313" key="12">
    <source>
        <dbReference type="Proteomes" id="UP000000591"/>
    </source>
</evidence>
<organism evidence="11 12">
    <name type="scientific">Eremothecium gossypii (strain ATCC 10895 / CBS 109.51 / FGSC 9923 / NRRL Y-1056)</name>
    <name type="common">Yeast</name>
    <name type="synonym">Ashbya gossypii</name>
    <dbReference type="NCBI Taxonomy" id="284811"/>
    <lineage>
        <taxon>Eukaryota</taxon>
        <taxon>Fungi</taxon>
        <taxon>Dikarya</taxon>
        <taxon>Ascomycota</taxon>
        <taxon>Saccharomycotina</taxon>
        <taxon>Saccharomycetes</taxon>
        <taxon>Saccharomycetales</taxon>
        <taxon>Saccharomycetaceae</taxon>
        <taxon>Eremothecium</taxon>
    </lineage>
</organism>
<evidence type="ECO:0000256" key="10">
    <source>
        <dbReference type="SAM" id="Coils"/>
    </source>
</evidence>
<evidence type="ECO:0000256" key="9">
    <source>
        <dbReference type="ARBA" id="ARBA00023136"/>
    </source>
</evidence>
<evidence type="ECO:0000256" key="1">
    <source>
        <dbReference type="ARBA" id="ARBA00004323"/>
    </source>
</evidence>